<evidence type="ECO:0000256" key="13">
    <source>
        <dbReference type="HAMAP-Rule" id="MF_01462"/>
    </source>
</evidence>
<protein>
    <recommendedName>
        <fullName evidence="13">Cobalt transport protein CbiM</fullName>
    </recommendedName>
    <alternativeName>
        <fullName evidence="13">Energy-coupling factor transporter probable substrate-capture protein CbiM</fullName>
        <shortName evidence="13">ECF transporter S component CbiM</shortName>
    </alternativeName>
</protein>
<keyword evidence="5 13" id="KW-1003">Cell membrane</keyword>
<evidence type="ECO:0000256" key="10">
    <source>
        <dbReference type="ARBA" id="ARBA00023136"/>
    </source>
</evidence>
<dbReference type="FunFam" id="1.10.1760.20:FF:000001">
    <property type="entry name" value="Cobalt transport protein CbiM"/>
    <property type="match status" value="1"/>
</dbReference>
<keyword evidence="16" id="KW-1185">Reference proteome</keyword>
<keyword evidence="3 13" id="KW-0171">Cobalt transport</keyword>
<comment type="subunit">
    <text evidence="13">Forms an energy-coupling factor (ECF) transporter complex composed of an ATP-binding protein (A component, CbiO), a transmembrane protein (T component, CbiQ) and 2 possible substrate-capture proteins (S components, CbiM and CbiN) of unknown stoichimetry.</text>
</comment>
<evidence type="ECO:0000256" key="9">
    <source>
        <dbReference type="ARBA" id="ARBA00023065"/>
    </source>
</evidence>
<dbReference type="NCBIfam" id="NF006184">
    <property type="entry name" value="PRK08319.1"/>
    <property type="match status" value="1"/>
</dbReference>
<keyword evidence="8 13" id="KW-1133">Transmembrane helix</keyword>
<feature type="region of interest" description="Disordered" evidence="14">
    <location>
        <begin position="1"/>
        <end position="91"/>
    </location>
</feature>
<dbReference type="InterPro" id="IPR002751">
    <property type="entry name" value="CbiM/NikMN"/>
</dbReference>
<dbReference type="GO" id="GO:0009236">
    <property type="term" value="P:cobalamin biosynthetic process"/>
    <property type="evidence" value="ECO:0007669"/>
    <property type="project" value="UniProtKB-UniRule"/>
</dbReference>
<evidence type="ECO:0000256" key="3">
    <source>
        <dbReference type="ARBA" id="ARBA00022426"/>
    </source>
</evidence>
<dbReference type="HAMAP" id="MF_01462">
    <property type="entry name" value="CbiM"/>
    <property type="match status" value="1"/>
</dbReference>
<evidence type="ECO:0000256" key="7">
    <source>
        <dbReference type="ARBA" id="ARBA00022692"/>
    </source>
</evidence>
<evidence type="ECO:0000256" key="5">
    <source>
        <dbReference type="ARBA" id="ARBA00022475"/>
    </source>
</evidence>
<comment type="function">
    <text evidence="13">Part of the energy-coupling factor (ECF) transporter complex CbiMNOQ involved in cobalt import.</text>
</comment>
<feature type="transmembrane region" description="Helical" evidence="13">
    <location>
        <begin position="173"/>
        <end position="196"/>
    </location>
</feature>
<evidence type="ECO:0000256" key="4">
    <source>
        <dbReference type="ARBA" id="ARBA00022448"/>
    </source>
</evidence>
<dbReference type="InterPro" id="IPR018024">
    <property type="entry name" value="CbiM"/>
</dbReference>
<keyword evidence="4 13" id="KW-0813">Transport</keyword>
<feature type="transmembrane region" description="Helical" evidence="13">
    <location>
        <begin position="233"/>
        <end position="256"/>
    </location>
</feature>
<feature type="transmembrane region" description="Helical" evidence="13">
    <location>
        <begin position="135"/>
        <end position="152"/>
    </location>
</feature>
<organism evidence="15 16">
    <name type="scientific">Pararhodospirillum photometricum DSM 122</name>
    <dbReference type="NCBI Taxonomy" id="1150469"/>
    <lineage>
        <taxon>Bacteria</taxon>
        <taxon>Pseudomonadati</taxon>
        <taxon>Pseudomonadota</taxon>
        <taxon>Alphaproteobacteria</taxon>
        <taxon>Rhodospirillales</taxon>
        <taxon>Rhodospirillaceae</taxon>
        <taxon>Pararhodospirillum</taxon>
    </lineage>
</organism>
<evidence type="ECO:0000256" key="12">
    <source>
        <dbReference type="ARBA" id="ARBA00060918"/>
    </source>
</evidence>
<comment type="similarity">
    <text evidence="12 13">Belongs to the CbiM family.</text>
</comment>
<evidence type="ECO:0000256" key="11">
    <source>
        <dbReference type="ARBA" id="ARBA00023285"/>
    </source>
</evidence>
<dbReference type="HOGENOM" id="CLU_888197_0_0_5"/>
<evidence type="ECO:0000256" key="2">
    <source>
        <dbReference type="ARBA" id="ARBA00004953"/>
    </source>
</evidence>
<dbReference type="PANTHER" id="PTHR43627:SF1">
    <property type="entry name" value="COBALT TRANSPORT PROTEIN CBIM"/>
    <property type="match status" value="1"/>
</dbReference>
<dbReference type="KEGG" id="rpm:RSPPHO_00810"/>
<keyword evidence="11 13" id="KW-0170">Cobalt</keyword>
<keyword evidence="10 13" id="KW-0472">Membrane</keyword>
<name>H6SQX1_PARPM</name>
<evidence type="ECO:0000313" key="16">
    <source>
        <dbReference type="Proteomes" id="UP000033220"/>
    </source>
</evidence>
<dbReference type="PANTHER" id="PTHR43627">
    <property type="match status" value="1"/>
</dbReference>
<comment type="pathway">
    <text evidence="2 13">Cofactor biosynthesis; adenosylcobalamin biosynthesis.</text>
</comment>
<gene>
    <name evidence="13" type="primary">cbiM</name>
    <name evidence="15" type="ORF">RSPPHO_00810</name>
</gene>
<keyword evidence="9 13" id="KW-0406">Ion transport</keyword>
<sequence length="313" mass="32491">MRPRRTKAGTAPATVSGERSSQTCHWPLGREGGKRAQTRKSGDLPFPIRAILPGGVSRGRGTSPVGAREGDPSFPAGPSPSIPTSPGSSREKSFMHIMEGYLPPLHAAAWTAAAAPFVIAGGLKVVRVVRDHPESRLLLAASGAFTFVLSALKMPSVTGSCSHPTGAGLGTVLFGPAVMTFLCSIVLLFQALLLAHGGLTTLGANIFSMGIAGPWVGWLVWKGLRGLNAPSELAVFAAAALADLATYCVTSVQLALAFPDPASGFAGAAVKFLGVFAVTQVPLALVEGLLTVAIMNRLARYSTEDLRTLARIR</sequence>
<dbReference type="eggNOG" id="COG0310">
    <property type="taxonomic scope" value="Bacteria"/>
</dbReference>
<dbReference type="Gene3D" id="1.10.1760.20">
    <property type="match status" value="1"/>
</dbReference>
<evidence type="ECO:0000256" key="1">
    <source>
        <dbReference type="ARBA" id="ARBA00004429"/>
    </source>
</evidence>
<dbReference type="EMBL" id="HE663493">
    <property type="protein sequence ID" value="CCG07436.1"/>
    <property type="molecule type" value="Genomic_DNA"/>
</dbReference>
<keyword evidence="7 13" id="KW-0812">Transmembrane</keyword>
<dbReference type="NCBIfam" id="TIGR00123">
    <property type="entry name" value="cbiM"/>
    <property type="match status" value="1"/>
</dbReference>
<comment type="subcellular location">
    <subcellularLocation>
        <location evidence="1">Cell inner membrane</location>
        <topology evidence="1">Multi-pass membrane protein</topology>
    </subcellularLocation>
    <subcellularLocation>
        <location evidence="13">Cell membrane</location>
        <topology evidence="13">Multi-pass membrane protein</topology>
    </subcellularLocation>
</comment>
<dbReference type="Pfam" id="PF01891">
    <property type="entry name" value="CbiM"/>
    <property type="match status" value="1"/>
</dbReference>
<dbReference type="GO" id="GO:0015087">
    <property type="term" value="F:cobalt ion transmembrane transporter activity"/>
    <property type="evidence" value="ECO:0007669"/>
    <property type="project" value="UniProtKB-UniRule"/>
</dbReference>
<dbReference type="PATRIC" id="fig|1150469.3.peg.930"/>
<accession>H6SQX1</accession>
<proteinExistence type="inferred from homology"/>
<reference evidence="15 16" key="1">
    <citation type="submission" date="2012-02" db="EMBL/GenBank/DDBJ databases">
        <title>Shotgun genome sequence of Phaeospirillum photometricum DSM 122.</title>
        <authorList>
            <person name="Duquesne K."/>
            <person name="Sturgis J."/>
        </authorList>
    </citation>
    <scope>NUCLEOTIDE SEQUENCE [LARGE SCALE GENOMIC DNA]</scope>
    <source>
        <strain evidence="16">DSM122</strain>
    </source>
</reference>
<dbReference type="STRING" id="1150469.RSPPHO_00810"/>
<evidence type="ECO:0000313" key="15">
    <source>
        <dbReference type="EMBL" id="CCG07436.1"/>
    </source>
</evidence>
<evidence type="ECO:0000256" key="8">
    <source>
        <dbReference type="ARBA" id="ARBA00022989"/>
    </source>
</evidence>
<keyword evidence="6 13" id="KW-0169">Cobalamin biosynthesis</keyword>
<dbReference type="GO" id="GO:0043190">
    <property type="term" value="C:ATP-binding cassette (ABC) transporter complex"/>
    <property type="evidence" value="ECO:0007669"/>
    <property type="project" value="InterPro"/>
</dbReference>
<feature type="transmembrane region" description="Helical" evidence="13">
    <location>
        <begin position="100"/>
        <end position="123"/>
    </location>
</feature>
<dbReference type="UniPathway" id="UPA00148"/>
<evidence type="ECO:0000256" key="6">
    <source>
        <dbReference type="ARBA" id="ARBA00022573"/>
    </source>
</evidence>
<dbReference type="AlphaFoldDB" id="H6SQX1"/>
<dbReference type="Proteomes" id="UP000033220">
    <property type="component" value="Chromosome DSM 122"/>
</dbReference>
<feature type="transmembrane region" description="Helical" evidence="13">
    <location>
        <begin position="268"/>
        <end position="290"/>
    </location>
</feature>
<evidence type="ECO:0000256" key="14">
    <source>
        <dbReference type="SAM" id="MobiDB-lite"/>
    </source>
</evidence>
<feature type="transmembrane region" description="Helical" evidence="13">
    <location>
        <begin position="202"/>
        <end position="221"/>
    </location>
</feature>